<dbReference type="EMBL" id="AKKN01000008">
    <property type="protein sequence ID" value="EKT57597.1"/>
    <property type="molecule type" value="Genomic_DNA"/>
</dbReference>
<reference evidence="1 2" key="1">
    <citation type="journal article" date="2012" name="BMC Genomics">
        <title>Comparative genomics of bacteria in the genus Providencia isolated from wild Drosophila melanogaster.</title>
        <authorList>
            <person name="Galac M.R."/>
            <person name="Lazzaro B.P."/>
        </authorList>
    </citation>
    <scope>NUCLEOTIDE SEQUENCE [LARGE SCALE GENOMIC DNA]</scope>
    <source>
        <strain evidence="1 2">DSM 19967</strain>
    </source>
</reference>
<gene>
    <name evidence="1" type="ORF">OO7_09450</name>
</gene>
<sequence length="628" mass="71049">MPLPISQAALLPKALQPWQTWLSWLSPELVPAFSEILQRLNRVVGPVHGKHTGGLPEQDGLGVIERKGDYQHLLLSEWLIADELPDEFIRRAINSEHLFLAANHKIEQSLNQITILFDCGPFQLGACRLVHIALLILFAQRAEQAGCDFQWGTLQSPKILLPLENINHLQALLKQRTYSPVLPEHIAQWHEFIQLDDNIQNGELWLVTGANQETLLASIPATHRIELVADDIRQEKIDAYIHGNGHHRYVQLPMPPEKLSIPLIKGNLRLTTIQNSYNDQFIVSLMIPPIISFHGSCIGVALLGRSGFAVIKIPPILNKNNPTNRPQKKNLDYQMYPAATSILALQCHGKRMGALLAYKEGIGFWQLPTQFYINKPPQSDFFASSSRAGILSSAFLHGYEKKGLFVLDIAKRLVFFSSKHHQKGYQALRERVLGIEKIADNALAYIYIEGDSLYQIIVNSELSQQRHLLSIPSKTISDKQKVLFAYRHKYSDGYSTVSCAVSTQLREHECWTLYNMSLGPDAIENVSLPHGWHAIGLYYQRTENNIEDFTQLNLLILNQNKVNIAYYSKGKIEKIYHTNSLIARYTFSPKTGLLALITENKQVVVFDVYNNQLRLSLHSIAQQGADSE</sequence>
<dbReference type="HOGENOM" id="CLU_444710_0_0_6"/>
<evidence type="ECO:0000313" key="1">
    <source>
        <dbReference type="EMBL" id="EKT57597.1"/>
    </source>
</evidence>
<comment type="caution">
    <text evidence="1">The sequence shown here is derived from an EMBL/GenBank/DDBJ whole genome shotgun (WGS) entry which is preliminary data.</text>
</comment>
<dbReference type="AlphaFoldDB" id="K8WJE3"/>
<evidence type="ECO:0000313" key="2">
    <source>
        <dbReference type="Proteomes" id="UP000010290"/>
    </source>
</evidence>
<keyword evidence="2" id="KW-1185">Reference proteome</keyword>
<dbReference type="RefSeq" id="WP_008915706.1">
    <property type="nucleotide sequence ID" value="NZ_CM001773.1"/>
</dbReference>
<proteinExistence type="predicted"/>
<organism evidence="1 2">
    <name type="scientific">Providencia sneebia DSM 19967</name>
    <dbReference type="NCBI Taxonomy" id="1141660"/>
    <lineage>
        <taxon>Bacteria</taxon>
        <taxon>Pseudomonadati</taxon>
        <taxon>Pseudomonadota</taxon>
        <taxon>Gammaproteobacteria</taxon>
        <taxon>Enterobacterales</taxon>
        <taxon>Morganellaceae</taxon>
        <taxon>Providencia</taxon>
    </lineage>
</organism>
<name>K8WJE3_9GAMM</name>
<dbReference type="Proteomes" id="UP000010290">
    <property type="component" value="Chromosome"/>
</dbReference>
<dbReference type="OrthoDB" id="8593417at2"/>
<dbReference type="PATRIC" id="fig|1141660.3.peg.1887"/>
<accession>K8WJE3</accession>
<protein>
    <submittedName>
        <fullName evidence="1">Uncharacterized protein</fullName>
    </submittedName>
</protein>